<comment type="caution">
    <text evidence="1">The sequence shown here is derived from an EMBL/GenBank/DDBJ whole genome shotgun (WGS) entry which is preliminary data.</text>
</comment>
<name>A0AA37WH52_9ALTE</name>
<dbReference type="Proteomes" id="UP001156601">
    <property type="component" value="Unassembled WGS sequence"/>
</dbReference>
<gene>
    <name evidence="1" type="ORF">GCM10007852_17690</name>
</gene>
<evidence type="ECO:0000313" key="1">
    <source>
        <dbReference type="EMBL" id="GLR70861.1"/>
    </source>
</evidence>
<proteinExistence type="predicted"/>
<protein>
    <submittedName>
        <fullName evidence="1">Uncharacterized protein</fullName>
    </submittedName>
</protein>
<sequence>MENPDSPIVFLAREGYFLKEIYEELTENQLIDNQESVYLLASRTFLFRICIADPFSWEYSCKHKFDGTIDALMSARFGFPHAVTKTIFSNDVLNKTISLPDDYAHLTTIFYKHLDVLNSAVATSRGNYRDYIGSLNVLSGGAPIFVDVGYSGTIQKLLTRLIGKNTLGLYFITTKQGEYSIGKSKATMTPVFKNDVQMGDGYPMLDRSLFLESLLTSPDGQFLDIHKLCNPLLKNEAFKPVYGRVSYAQANSEELSAVFGGVKAAVSHYFRTGVRFSRTDIETLYETFTSSPHMIPCAMRPLFDVDDAISGNKNVNPLQLFGI</sequence>
<reference evidence="1" key="1">
    <citation type="journal article" date="2014" name="Int. J. Syst. Evol. Microbiol.">
        <title>Complete genome sequence of Corynebacterium casei LMG S-19264T (=DSM 44701T), isolated from a smear-ripened cheese.</title>
        <authorList>
            <consortium name="US DOE Joint Genome Institute (JGI-PGF)"/>
            <person name="Walter F."/>
            <person name="Albersmeier A."/>
            <person name="Kalinowski J."/>
            <person name="Ruckert C."/>
        </authorList>
    </citation>
    <scope>NUCLEOTIDE SEQUENCE</scope>
    <source>
        <strain evidence="1">NBRC 110023</strain>
    </source>
</reference>
<dbReference type="AlphaFoldDB" id="A0AA37WH52"/>
<reference evidence="1" key="2">
    <citation type="submission" date="2023-01" db="EMBL/GenBank/DDBJ databases">
        <title>Draft genome sequence of Agaribacter marinus strain NBRC 110023.</title>
        <authorList>
            <person name="Sun Q."/>
            <person name="Mori K."/>
        </authorList>
    </citation>
    <scope>NUCLEOTIDE SEQUENCE</scope>
    <source>
        <strain evidence="1">NBRC 110023</strain>
    </source>
</reference>
<dbReference type="EMBL" id="BSOT01000005">
    <property type="protein sequence ID" value="GLR70861.1"/>
    <property type="molecule type" value="Genomic_DNA"/>
</dbReference>
<evidence type="ECO:0000313" key="2">
    <source>
        <dbReference type="Proteomes" id="UP001156601"/>
    </source>
</evidence>
<keyword evidence="2" id="KW-1185">Reference proteome</keyword>
<organism evidence="1 2">
    <name type="scientific">Agaribacter marinus</name>
    <dbReference type="NCBI Taxonomy" id="1431249"/>
    <lineage>
        <taxon>Bacteria</taxon>
        <taxon>Pseudomonadati</taxon>
        <taxon>Pseudomonadota</taxon>
        <taxon>Gammaproteobacteria</taxon>
        <taxon>Alteromonadales</taxon>
        <taxon>Alteromonadaceae</taxon>
        <taxon>Agaribacter</taxon>
    </lineage>
</organism>
<accession>A0AA37WH52</accession>